<comment type="caution">
    <text evidence="2">The sequence shown here is derived from an EMBL/GenBank/DDBJ whole genome shotgun (WGS) entry which is preliminary data.</text>
</comment>
<name>A0A8S2WBC0_9BILA</name>
<dbReference type="EMBL" id="CAJOBI010067360">
    <property type="protein sequence ID" value="CAF4442151.1"/>
    <property type="molecule type" value="Genomic_DNA"/>
</dbReference>
<dbReference type="GO" id="GO:0003950">
    <property type="term" value="F:NAD+ poly-ADP-ribosyltransferase activity"/>
    <property type="evidence" value="ECO:0007669"/>
    <property type="project" value="InterPro"/>
</dbReference>
<feature type="non-terminal residue" evidence="2">
    <location>
        <position position="47"/>
    </location>
</feature>
<reference evidence="2" key="1">
    <citation type="submission" date="2021-02" db="EMBL/GenBank/DDBJ databases">
        <authorList>
            <person name="Nowell W R."/>
        </authorList>
    </citation>
    <scope>NUCLEOTIDE SEQUENCE</scope>
</reference>
<evidence type="ECO:0000313" key="3">
    <source>
        <dbReference type="Proteomes" id="UP000676336"/>
    </source>
</evidence>
<evidence type="ECO:0000259" key="1">
    <source>
        <dbReference type="PROSITE" id="PS51059"/>
    </source>
</evidence>
<dbReference type="PROSITE" id="PS51059">
    <property type="entry name" value="PARP_CATALYTIC"/>
    <property type="match status" value="1"/>
</dbReference>
<feature type="domain" description="PARP catalytic" evidence="1">
    <location>
        <begin position="1"/>
        <end position="47"/>
    </location>
</feature>
<gene>
    <name evidence="2" type="ORF">SMN809_LOCUS32328</name>
</gene>
<accession>A0A8S2WBC0</accession>
<dbReference type="Proteomes" id="UP000676336">
    <property type="component" value="Unassembled WGS sequence"/>
</dbReference>
<evidence type="ECO:0000313" key="2">
    <source>
        <dbReference type="EMBL" id="CAF4442151.1"/>
    </source>
</evidence>
<dbReference type="InterPro" id="IPR012317">
    <property type="entry name" value="Poly(ADP-ribose)pol_cat_dom"/>
</dbReference>
<proteinExistence type="predicted"/>
<sequence length="47" mass="5334">MKKLIAQQCPGFNPNEQELFHGTSDDGIKGILEYGFDDRFFNPTGAW</sequence>
<dbReference type="AlphaFoldDB" id="A0A8S2WBC0"/>
<organism evidence="2 3">
    <name type="scientific">Rotaria magnacalcarata</name>
    <dbReference type="NCBI Taxonomy" id="392030"/>
    <lineage>
        <taxon>Eukaryota</taxon>
        <taxon>Metazoa</taxon>
        <taxon>Spiralia</taxon>
        <taxon>Gnathifera</taxon>
        <taxon>Rotifera</taxon>
        <taxon>Eurotatoria</taxon>
        <taxon>Bdelloidea</taxon>
        <taxon>Philodinida</taxon>
        <taxon>Philodinidae</taxon>
        <taxon>Rotaria</taxon>
    </lineage>
</organism>
<protein>
    <recommendedName>
        <fullName evidence="1">PARP catalytic domain-containing protein</fullName>
    </recommendedName>
</protein>
<dbReference type="Gene3D" id="3.90.228.10">
    <property type="match status" value="1"/>
</dbReference>